<dbReference type="Proteomes" id="UP000324222">
    <property type="component" value="Unassembled WGS sequence"/>
</dbReference>
<organism evidence="1 2">
    <name type="scientific">Portunus trituberculatus</name>
    <name type="common">Swimming crab</name>
    <name type="synonym">Neptunus trituberculatus</name>
    <dbReference type="NCBI Taxonomy" id="210409"/>
    <lineage>
        <taxon>Eukaryota</taxon>
        <taxon>Metazoa</taxon>
        <taxon>Ecdysozoa</taxon>
        <taxon>Arthropoda</taxon>
        <taxon>Crustacea</taxon>
        <taxon>Multicrustacea</taxon>
        <taxon>Malacostraca</taxon>
        <taxon>Eumalacostraca</taxon>
        <taxon>Eucarida</taxon>
        <taxon>Decapoda</taxon>
        <taxon>Pleocyemata</taxon>
        <taxon>Brachyura</taxon>
        <taxon>Eubrachyura</taxon>
        <taxon>Portunoidea</taxon>
        <taxon>Portunidae</taxon>
        <taxon>Portuninae</taxon>
        <taxon>Portunus</taxon>
    </lineage>
</organism>
<accession>A0A5B7FRN4</accession>
<sequence>MQCRFLVFHIAYSEISCIVPVRKFYVVNCVCNLLIFIYSR</sequence>
<comment type="caution">
    <text evidence="1">The sequence shown here is derived from an EMBL/GenBank/DDBJ whole genome shotgun (WGS) entry which is preliminary data.</text>
</comment>
<evidence type="ECO:0000313" key="2">
    <source>
        <dbReference type="Proteomes" id="UP000324222"/>
    </source>
</evidence>
<evidence type="ECO:0000313" key="1">
    <source>
        <dbReference type="EMBL" id="MPC48045.1"/>
    </source>
</evidence>
<dbReference type="AlphaFoldDB" id="A0A5B7FRN4"/>
<keyword evidence="2" id="KW-1185">Reference proteome</keyword>
<proteinExistence type="predicted"/>
<name>A0A5B7FRN4_PORTR</name>
<reference evidence="1 2" key="1">
    <citation type="submission" date="2019-05" db="EMBL/GenBank/DDBJ databases">
        <title>Another draft genome of Portunus trituberculatus and its Hox gene families provides insights of decapod evolution.</title>
        <authorList>
            <person name="Jeong J.-H."/>
            <person name="Song I."/>
            <person name="Kim S."/>
            <person name="Choi T."/>
            <person name="Kim D."/>
            <person name="Ryu S."/>
            <person name="Kim W."/>
        </authorList>
    </citation>
    <scope>NUCLEOTIDE SEQUENCE [LARGE SCALE GENOMIC DNA]</scope>
    <source>
        <tissue evidence="1">Muscle</tissue>
    </source>
</reference>
<gene>
    <name evidence="1" type="ORF">E2C01_041809</name>
</gene>
<protein>
    <submittedName>
        <fullName evidence="1">Uncharacterized protein</fullName>
    </submittedName>
</protein>
<dbReference type="EMBL" id="VSRR010008074">
    <property type="protein sequence ID" value="MPC48045.1"/>
    <property type="molecule type" value="Genomic_DNA"/>
</dbReference>